<dbReference type="InterPro" id="IPR047187">
    <property type="entry name" value="SF1_C_Upf1"/>
</dbReference>
<dbReference type="PANTHER" id="PTHR10887">
    <property type="entry name" value="DNA2/NAM7 HELICASE FAMILY"/>
    <property type="match status" value="1"/>
</dbReference>
<sequence length="498" mass="56200">MRVADLAKASGVDALCTRPYLIRMNDKRRPYPTILADVLPFCYLDRDFAMYPPVQDIVKARVIVTTCFAAAQLDVALAQESRIPHHLRYFEFSHILIDEAAQALEAETLIPLSWASPSTRFVLCGDPCQLGPVIHTPLSELKNVYEVSSEDEVPFPTRRWTDAQKQAWKSLPLWTSEPMMQRLMDLPPHSPHYLDLYKELLPYRMLQKNYRSHPCLLEIPSSSFYGGVLKAKGDPSVTKSMEKWEELPPNAAGPMLIEGTISFDYFDTNARTFQNAFEALYVAQYVQKILTPPSGRGHLSPLDIGVIAPYRRQVRLIREHLREKGLAAVSVGTVDDYQGQEKTVIIISTTISRDISSNESLTKSSIFRNVVDDSLGMVGNPKRFNVAITRAKALLVIIGNPRTLAHNKYWKKLLEYAVENSMYKGTPCAAIGYDKDNDLSWQDGEGGGKGKGKGGKLEDLVNDVLLRTAREEETSRAPPSDYSLDRLFQFEMEFDYRV</sequence>
<feature type="domain" description="DNA2/NAM7 helicase helicase" evidence="1">
    <location>
        <begin position="59"/>
        <end position="136"/>
    </location>
</feature>
<dbReference type="PANTHER" id="PTHR10887:SF322">
    <property type="entry name" value="HELICASE MOV-10"/>
    <property type="match status" value="1"/>
</dbReference>
<dbReference type="AlphaFoldDB" id="A0A7S3GI06"/>
<gene>
    <name evidence="3" type="ORF">PBIL07802_LOCUS29175</name>
</gene>
<organism evidence="3">
    <name type="scientific">Palpitomonas bilix</name>
    <dbReference type="NCBI Taxonomy" id="652834"/>
    <lineage>
        <taxon>Eukaryota</taxon>
        <taxon>Eukaryota incertae sedis</taxon>
    </lineage>
</organism>
<dbReference type="GO" id="GO:0004386">
    <property type="term" value="F:helicase activity"/>
    <property type="evidence" value="ECO:0007669"/>
    <property type="project" value="InterPro"/>
</dbReference>
<protein>
    <recommendedName>
        <fullName evidence="4">RNA helicase</fullName>
    </recommendedName>
</protein>
<name>A0A7S3GI06_9EUKA</name>
<proteinExistence type="predicted"/>
<feature type="domain" description="DNA2/NAM7 helicase-like C-terminal" evidence="2">
    <location>
        <begin position="201"/>
        <end position="401"/>
    </location>
</feature>
<evidence type="ECO:0008006" key="4">
    <source>
        <dbReference type="Google" id="ProtNLM"/>
    </source>
</evidence>
<dbReference type="Pfam" id="PF13087">
    <property type="entry name" value="AAA_12"/>
    <property type="match status" value="1"/>
</dbReference>
<dbReference type="EMBL" id="HBIB01044632">
    <property type="protein sequence ID" value="CAE0266833.1"/>
    <property type="molecule type" value="Transcribed_RNA"/>
</dbReference>
<dbReference type="InterPro" id="IPR041677">
    <property type="entry name" value="DNA2/NAM7_AAA_11"/>
</dbReference>
<dbReference type="GO" id="GO:0005829">
    <property type="term" value="C:cytosol"/>
    <property type="evidence" value="ECO:0007669"/>
    <property type="project" value="TreeGrafter"/>
</dbReference>
<dbReference type="InterPro" id="IPR041679">
    <property type="entry name" value="DNA2/NAM7-like_C"/>
</dbReference>
<dbReference type="Gene3D" id="3.40.50.300">
    <property type="entry name" value="P-loop containing nucleotide triphosphate hydrolases"/>
    <property type="match status" value="2"/>
</dbReference>
<dbReference type="InterPro" id="IPR027417">
    <property type="entry name" value="P-loop_NTPase"/>
</dbReference>
<accession>A0A7S3GI06</accession>
<evidence type="ECO:0000259" key="2">
    <source>
        <dbReference type="Pfam" id="PF13087"/>
    </source>
</evidence>
<evidence type="ECO:0000313" key="3">
    <source>
        <dbReference type="EMBL" id="CAE0266833.1"/>
    </source>
</evidence>
<evidence type="ECO:0000259" key="1">
    <source>
        <dbReference type="Pfam" id="PF13086"/>
    </source>
</evidence>
<reference evidence="3" key="1">
    <citation type="submission" date="2021-01" db="EMBL/GenBank/DDBJ databases">
        <authorList>
            <person name="Corre E."/>
            <person name="Pelletier E."/>
            <person name="Niang G."/>
            <person name="Scheremetjew M."/>
            <person name="Finn R."/>
            <person name="Kale V."/>
            <person name="Holt S."/>
            <person name="Cochrane G."/>
            <person name="Meng A."/>
            <person name="Brown T."/>
            <person name="Cohen L."/>
        </authorList>
    </citation>
    <scope>NUCLEOTIDE SEQUENCE</scope>
    <source>
        <strain evidence="3">NIES-2562</strain>
    </source>
</reference>
<dbReference type="GO" id="GO:0035194">
    <property type="term" value="P:regulatory ncRNA-mediated post-transcriptional gene silencing"/>
    <property type="evidence" value="ECO:0007669"/>
    <property type="project" value="TreeGrafter"/>
</dbReference>
<dbReference type="Pfam" id="PF13086">
    <property type="entry name" value="AAA_11"/>
    <property type="match status" value="1"/>
</dbReference>
<dbReference type="GO" id="GO:0043186">
    <property type="term" value="C:P granule"/>
    <property type="evidence" value="ECO:0007669"/>
    <property type="project" value="TreeGrafter"/>
</dbReference>
<dbReference type="CDD" id="cd18808">
    <property type="entry name" value="SF1_C_Upf1"/>
    <property type="match status" value="1"/>
</dbReference>
<dbReference type="InterPro" id="IPR045055">
    <property type="entry name" value="DNA2/NAM7-like"/>
</dbReference>
<dbReference type="SUPFAM" id="SSF52540">
    <property type="entry name" value="P-loop containing nucleoside triphosphate hydrolases"/>
    <property type="match status" value="1"/>
</dbReference>